<comment type="similarity">
    <text evidence="3">Belongs to the glycosyl hydrolase 2 family.</text>
</comment>
<reference evidence="13 14" key="1">
    <citation type="submission" date="2008-12" db="EMBL/GenBank/DDBJ databases">
        <authorList>
            <person name="Fulton L."/>
            <person name="Clifton S."/>
            <person name="Fulton B."/>
            <person name="Xu J."/>
            <person name="Minx P."/>
            <person name="Pepin K.H."/>
            <person name="Johnson M."/>
            <person name="Bhonagiri V."/>
            <person name="Nash W.E."/>
            <person name="Mardis E.R."/>
            <person name="Wilson R.K."/>
        </authorList>
    </citation>
    <scope>NUCLEOTIDE SEQUENCE [LARGE SCALE GENOMIC DNA]</scope>
    <source>
        <strain evidence="13 14">DSM 18228</strain>
    </source>
</reference>
<evidence type="ECO:0000256" key="5">
    <source>
        <dbReference type="ARBA" id="ARBA00012756"/>
    </source>
</evidence>
<accession>S0FB54</accession>
<dbReference type="eggNOG" id="COG3250">
    <property type="taxonomic scope" value="Bacteria"/>
</dbReference>
<comment type="catalytic activity">
    <reaction evidence="1">
        <text>Hydrolysis of terminal non-reducing beta-D-galactose residues in beta-D-galactosides.</text>
        <dbReference type="EC" id="3.2.1.23"/>
    </reaction>
</comment>
<evidence type="ECO:0000259" key="10">
    <source>
        <dbReference type="Pfam" id="PF00703"/>
    </source>
</evidence>
<proteinExistence type="inferred from homology"/>
<keyword evidence="6 13" id="KW-0378">Hydrolase</keyword>
<evidence type="ECO:0000256" key="9">
    <source>
        <dbReference type="SAM" id="SignalP"/>
    </source>
</evidence>
<dbReference type="Pfam" id="PF02836">
    <property type="entry name" value="Glyco_hydro_2_C"/>
    <property type="match status" value="1"/>
</dbReference>
<organism evidence="13 14">
    <name type="scientific">Phocaeicola coprophilus DSM 18228 = JCM 13818</name>
    <dbReference type="NCBI Taxonomy" id="547042"/>
    <lineage>
        <taxon>Bacteria</taxon>
        <taxon>Pseudomonadati</taxon>
        <taxon>Bacteroidota</taxon>
        <taxon>Bacteroidia</taxon>
        <taxon>Bacteroidales</taxon>
        <taxon>Bacteroidaceae</taxon>
        <taxon>Phocaeicola</taxon>
    </lineage>
</organism>
<dbReference type="SUPFAM" id="SSF49785">
    <property type="entry name" value="Galactose-binding domain-like"/>
    <property type="match status" value="1"/>
</dbReference>
<sequence>MKMKKHLILSMLLLGFAGMLEAENVQRTLPDVVEGVRDEVISLNGEWQFQYAPGEKWERVTVPGELAMQGYGIEHDKPVLYKKTILVPADYRGKQVILRFDGVYSYARLWVNGKQAAEHAGGFTRWETDITSLIRIGKKNEIRLEVTDRLNDISYASGYAHHPIGGILRGVSLYALPESNMRDFFVETLLDDAYQDADLRIVYSMSASAKVSFTLKEKKSGRVCLESGVLACQQGDNEHRFRISRPELWDAEHPNLYVLQVNVQSADGGYSFEREIGFRKIEVKGDRMLVNGKQVKLRGACRHDIHPTLGRTSTPELDSLDAALFKRANMNFVRTSHYPPTESFLKYCDREGIYVECETAVCFVDTYRQKNYAPGKSQDDPEATAQYLGQLEEMVATSRSHASVLFWSIGNESVYGKNFQLSYDWLKNEDKTRPVIFSYPGLVEKGKTAFDLLSMHYPGCDGTLSQFNVSTRGFQGEGKPALFDEWAHVPCYTYTTLQDDPNIRGFWAISLDKMWSNLFKAPGGLGGAIWCYSDETFMLPVPKKGTSYWIEFAYTKKPKDFNGNCVGYGEWGIVDVWRREKPEFWGTKKAYSPVRVLKTQVGDVTRNTPILLPVFNRFDHTNLNELTAKATYKGQTFDVTLPDLNPHDKGVLSVPAQAWENGNSFLLEFFDAEGRLIDAEEIAIGNPVRPEYLNASGNLKLMVEDTDGYLKLKGKGFEIPFNKSTGLMENVTSHGEIVIRKGPFLNLDLNVNHLTGAEVRDKAQNYIVADKDWKKKDFRYALKGSECHVFLSGNYLGVDLELQMTVEADGTVTFNYQTQGEPNGWLREAGLKFYLTDNFAELEWKRDGYWSYYPEDNFAGNAGQTPLYNKKKVEYGEDPQQPWNMDTYNYYYFSDKGAICQRPLTNKAKGMKENIYEYQLKTADNHLLTVLSREGSLGCRMNKMSDDQLILYVNNRWDYPEIAWGDYCKELEVTPVSGLIKIRL</sequence>
<dbReference type="EC" id="3.2.1.23" evidence="5"/>
<dbReference type="PRINTS" id="PR00132">
    <property type="entry name" value="GLHYDRLASE2"/>
</dbReference>
<feature type="chain" id="PRO_5004496765" description="beta-galactosidase" evidence="9">
    <location>
        <begin position="23"/>
        <end position="984"/>
    </location>
</feature>
<keyword evidence="9" id="KW-0732">Signal</keyword>
<dbReference type="GO" id="GO:0009341">
    <property type="term" value="C:beta-galactosidase complex"/>
    <property type="evidence" value="ECO:0007669"/>
    <property type="project" value="TreeGrafter"/>
</dbReference>
<keyword evidence="7" id="KW-0106">Calcium</keyword>
<dbReference type="PANTHER" id="PTHR46323:SF2">
    <property type="entry name" value="BETA-GALACTOSIDASE"/>
    <property type="match status" value="1"/>
</dbReference>
<dbReference type="GO" id="GO:0030246">
    <property type="term" value="F:carbohydrate binding"/>
    <property type="evidence" value="ECO:0007669"/>
    <property type="project" value="InterPro"/>
</dbReference>
<dbReference type="Gene3D" id="3.20.20.80">
    <property type="entry name" value="Glycosidases"/>
    <property type="match status" value="1"/>
</dbReference>
<name>S0FB54_9BACT</name>
<feature type="domain" description="Glycoside hydrolase family 2 catalytic" evidence="11">
    <location>
        <begin position="281"/>
        <end position="488"/>
    </location>
</feature>
<evidence type="ECO:0000256" key="3">
    <source>
        <dbReference type="ARBA" id="ARBA00007401"/>
    </source>
</evidence>
<dbReference type="Gene3D" id="2.60.120.260">
    <property type="entry name" value="Galactose-binding domain-like"/>
    <property type="match status" value="1"/>
</dbReference>
<dbReference type="Gene3D" id="2.70.98.10">
    <property type="match status" value="1"/>
</dbReference>
<keyword evidence="14" id="KW-1185">Reference proteome</keyword>
<feature type="domain" description="Glycoside hydrolase family 2 immunoglobulin-like beta-sandwich" evidence="10">
    <location>
        <begin position="182"/>
        <end position="279"/>
    </location>
</feature>
<dbReference type="GeneID" id="78403487"/>
<evidence type="ECO:0000313" key="14">
    <source>
        <dbReference type="Proteomes" id="UP000014073"/>
    </source>
</evidence>
<dbReference type="SUPFAM" id="SSF51445">
    <property type="entry name" value="(Trans)glycosidases"/>
    <property type="match status" value="1"/>
</dbReference>
<dbReference type="STRING" id="547042.BACCOPRO_03190"/>
<dbReference type="InterPro" id="IPR006101">
    <property type="entry name" value="Glyco_hydro_2"/>
</dbReference>
<dbReference type="InterPro" id="IPR006103">
    <property type="entry name" value="Glyco_hydro_2_cat"/>
</dbReference>
<dbReference type="InterPro" id="IPR011013">
    <property type="entry name" value="Gal_mutarotase_sf_dom"/>
</dbReference>
<dbReference type="AlphaFoldDB" id="S0FB54"/>
<evidence type="ECO:0000256" key="8">
    <source>
        <dbReference type="ARBA" id="ARBA00023295"/>
    </source>
</evidence>
<dbReference type="HOGENOM" id="CLU_009998_0_0_10"/>
<evidence type="ECO:0000256" key="4">
    <source>
        <dbReference type="ARBA" id="ARBA00011245"/>
    </source>
</evidence>
<feature type="signal peptide" evidence="9">
    <location>
        <begin position="1"/>
        <end position="22"/>
    </location>
</feature>
<keyword evidence="8" id="KW-0326">Glycosidase</keyword>
<dbReference type="InterPro" id="IPR006104">
    <property type="entry name" value="Glyco_hydro_2_N"/>
</dbReference>
<dbReference type="Gene3D" id="2.60.40.10">
    <property type="entry name" value="Immunoglobulins"/>
    <property type="match status" value="1"/>
</dbReference>
<dbReference type="SUPFAM" id="SSF49303">
    <property type="entry name" value="beta-Galactosidase/glucuronidase domain"/>
    <property type="match status" value="1"/>
</dbReference>
<dbReference type="InterPro" id="IPR050347">
    <property type="entry name" value="Bact_Beta-galactosidase"/>
</dbReference>
<dbReference type="InterPro" id="IPR014718">
    <property type="entry name" value="GH-type_carb-bd"/>
</dbReference>
<evidence type="ECO:0000259" key="11">
    <source>
        <dbReference type="Pfam" id="PF02836"/>
    </source>
</evidence>
<dbReference type="Proteomes" id="UP000014073">
    <property type="component" value="Unassembled WGS sequence"/>
</dbReference>
<dbReference type="GO" id="GO:0005990">
    <property type="term" value="P:lactose catabolic process"/>
    <property type="evidence" value="ECO:0007669"/>
    <property type="project" value="TreeGrafter"/>
</dbReference>
<dbReference type="InterPro" id="IPR013783">
    <property type="entry name" value="Ig-like_fold"/>
</dbReference>
<dbReference type="InterPro" id="IPR006102">
    <property type="entry name" value="Ig-like_GH2"/>
</dbReference>
<dbReference type="RefSeq" id="WP_008144576.1">
    <property type="nucleotide sequence ID" value="NZ_EQ973647.1"/>
</dbReference>
<gene>
    <name evidence="13" type="ORF">BACCOPRO_03190</name>
</gene>
<feature type="domain" description="Glycosyl hydrolases family 2 sugar binding" evidence="12">
    <location>
        <begin position="40"/>
        <end position="177"/>
    </location>
</feature>
<protein>
    <recommendedName>
        <fullName evidence="5">beta-galactosidase</fullName>
        <ecNumber evidence="5">3.2.1.23</ecNumber>
    </recommendedName>
</protein>
<evidence type="ECO:0000256" key="2">
    <source>
        <dbReference type="ARBA" id="ARBA00001913"/>
    </source>
</evidence>
<dbReference type="Pfam" id="PF02837">
    <property type="entry name" value="Glyco_hydro_2_N"/>
    <property type="match status" value="1"/>
</dbReference>
<evidence type="ECO:0000256" key="1">
    <source>
        <dbReference type="ARBA" id="ARBA00001412"/>
    </source>
</evidence>
<evidence type="ECO:0000313" key="13">
    <source>
        <dbReference type="EMBL" id="EEF77668.1"/>
    </source>
</evidence>
<comment type="subunit">
    <text evidence="4">Monomer.</text>
</comment>
<dbReference type="EMBL" id="ACBW01000202">
    <property type="protein sequence ID" value="EEF77668.1"/>
    <property type="molecule type" value="Genomic_DNA"/>
</dbReference>
<dbReference type="Pfam" id="PF00703">
    <property type="entry name" value="Glyco_hydro_2"/>
    <property type="match status" value="1"/>
</dbReference>
<comment type="cofactor">
    <cofactor evidence="2">
        <name>Ca(2+)</name>
        <dbReference type="ChEBI" id="CHEBI:29108"/>
    </cofactor>
</comment>
<dbReference type="InterPro" id="IPR036156">
    <property type="entry name" value="Beta-gal/glucu_dom_sf"/>
</dbReference>
<comment type="caution">
    <text evidence="13">The sequence shown here is derived from an EMBL/GenBank/DDBJ whole genome shotgun (WGS) entry which is preliminary data.</text>
</comment>
<dbReference type="InterPro" id="IPR017853">
    <property type="entry name" value="GH"/>
</dbReference>
<dbReference type="SUPFAM" id="SSF74650">
    <property type="entry name" value="Galactose mutarotase-like"/>
    <property type="match status" value="1"/>
</dbReference>
<dbReference type="GO" id="GO:0004565">
    <property type="term" value="F:beta-galactosidase activity"/>
    <property type="evidence" value="ECO:0007669"/>
    <property type="project" value="UniProtKB-EC"/>
</dbReference>
<evidence type="ECO:0000256" key="6">
    <source>
        <dbReference type="ARBA" id="ARBA00022801"/>
    </source>
</evidence>
<dbReference type="PANTHER" id="PTHR46323">
    <property type="entry name" value="BETA-GALACTOSIDASE"/>
    <property type="match status" value="1"/>
</dbReference>
<dbReference type="InterPro" id="IPR008979">
    <property type="entry name" value="Galactose-bd-like_sf"/>
</dbReference>
<evidence type="ECO:0000259" key="12">
    <source>
        <dbReference type="Pfam" id="PF02837"/>
    </source>
</evidence>
<evidence type="ECO:0000256" key="7">
    <source>
        <dbReference type="ARBA" id="ARBA00022837"/>
    </source>
</evidence>